<evidence type="ECO:0000256" key="2">
    <source>
        <dbReference type="ARBA" id="ARBA00022801"/>
    </source>
</evidence>
<accession>A0A5C8HP60</accession>
<organism evidence="5 6">
    <name type="scientific">Microbacterium mitrae</name>
    <dbReference type="NCBI Taxonomy" id="664640"/>
    <lineage>
        <taxon>Bacteria</taxon>
        <taxon>Bacillati</taxon>
        <taxon>Actinomycetota</taxon>
        <taxon>Actinomycetes</taxon>
        <taxon>Micrococcales</taxon>
        <taxon>Microbacteriaceae</taxon>
        <taxon>Microbacterium</taxon>
    </lineage>
</organism>
<protein>
    <recommendedName>
        <fullName evidence="4">N-acetyl-1-D-myo-inositol-2-amino-2-deoxy-alpha-D-glucopyranoside deacetylase</fullName>
        <ecNumber evidence="4">3.5.1.103</ecNumber>
    </recommendedName>
</protein>
<dbReference type="Gene3D" id="3.40.50.10320">
    <property type="entry name" value="LmbE-like"/>
    <property type="match status" value="1"/>
</dbReference>
<dbReference type="EMBL" id="VRSW01000001">
    <property type="protein sequence ID" value="TXK05774.1"/>
    <property type="molecule type" value="Genomic_DNA"/>
</dbReference>
<evidence type="ECO:0000256" key="1">
    <source>
        <dbReference type="ARBA" id="ARBA00022723"/>
    </source>
</evidence>
<evidence type="ECO:0000313" key="5">
    <source>
        <dbReference type="EMBL" id="TXK05774.1"/>
    </source>
</evidence>
<evidence type="ECO:0000256" key="3">
    <source>
        <dbReference type="ARBA" id="ARBA00022833"/>
    </source>
</evidence>
<sequence>MATARRDEPLRVLLAHAHPDDESCATGGTIARLVAEGAAVTVVTCTQGEQGKIALTELQHLHVDNDDALGPERARELSLAMQALGVTDHRYLGGSGHYRDSGRMGIPANNRPDAFWSADPIEAANLMGAIVRETRPHIVITYDANGGYGHPDHIQTHRVTMNGLAAAADATSRAPGEPWDVPLVYWTAVPRDLIVAELTELATRADDLGLWVDPDPGEYPDGVHPDDEIDVEFDVSDYLAQKTQALTAHKTQLTVEGAYWVLASGRGMRIQPREWFIRVKGGHRTSPGYETALDTGAPSP</sequence>
<gene>
    <name evidence="5" type="primary">mshB</name>
    <name evidence="5" type="ORF">FVP60_01950</name>
</gene>
<proteinExistence type="predicted"/>
<dbReference type="NCBIfam" id="TIGR03445">
    <property type="entry name" value="mycothiol_MshB"/>
    <property type="match status" value="1"/>
</dbReference>
<dbReference type="GO" id="GO:0035595">
    <property type="term" value="F:N-acetylglucosaminylinositol deacetylase activity"/>
    <property type="evidence" value="ECO:0007669"/>
    <property type="project" value="UniProtKB-EC"/>
</dbReference>
<reference evidence="5 6" key="1">
    <citation type="submission" date="2019-08" db="EMBL/GenBank/DDBJ databases">
        <authorList>
            <person name="Dong K."/>
        </authorList>
    </citation>
    <scope>NUCLEOTIDE SEQUENCE [LARGE SCALE GENOMIC DNA]</scope>
    <source>
        <strain evidence="5 6">M4-8</strain>
    </source>
</reference>
<keyword evidence="6" id="KW-1185">Reference proteome</keyword>
<dbReference type="SUPFAM" id="SSF102588">
    <property type="entry name" value="LmbE-like"/>
    <property type="match status" value="1"/>
</dbReference>
<dbReference type="PANTHER" id="PTHR12993:SF26">
    <property type="entry name" value="1D-MYO-INOSITOL 2-ACETAMIDO-2-DEOXY-ALPHA-D-GLUCOPYRANOSIDE DEACETYLASE"/>
    <property type="match status" value="1"/>
</dbReference>
<dbReference type="PANTHER" id="PTHR12993">
    <property type="entry name" value="N-ACETYLGLUCOSAMINYL-PHOSPHATIDYLINOSITOL DE-N-ACETYLASE-RELATED"/>
    <property type="match status" value="1"/>
</dbReference>
<evidence type="ECO:0000313" key="6">
    <source>
        <dbReference type="Proteomes" id="UP000321196"/>
    </source>
</evidence>
<dbReference type="RefSeq" id="WP_147824585.1">
    <property type="nucleotide sequence ID" value="NZ_BAAARG010000001.1"/>
</dbReference>
<dbReference type="EC" id="3.5.1.103" evidence="4"/>
<keyword evidence="2 5" id="KW-0378">Hydrolase</keyword>
<dbReference type="Proteomes" id="UP000321196">
    <property type="component" value="Unassembled WGS sequence"/>
</dbReference>
<dbReference type="AlphaFoldDB" id="A0A5C8HP60"/>
<dbReference type="InterPro" id="IPR003737">
    <property type="entry name" value="GlcNAc_PI_deacetylase-related"/>
</dbReference>
<dbReference type="GO" id="GO:0046872">
    <property type="term" value="F:metal ion binding"/>
    <property type="evidence" value="ECO:0007669"/>
    <property type="project" value="UniProtKB-KW"/>
</dbReference>
<keyword evidence="3" id="KW-0862">Zinc</keyword>
<dbReference type="InterPro" id="IPR017810">
    <property type="entry name" value="Mycothiol_biosynthesis_MshB"/>
</dbReference>
<name>A0A5C8HP60_9MICO</name>
<dbReference type="Pfam" id="PF02585">
    <property type="entry name" value="PIG-L"/>
    <property type="match status" value="1"/>
</dbReference>
<comment type="caution">
    <text evidence="5">The sequence shown here is derived from an EMBL/GenBank/DDBJ whole genome shotgun (WGS) entry which is preliminary data.</text>
</comment>
<dbReference type="InterPro" id="IPR024078">
    <property type="entry name" value="LmbE-like_dom_sf"/>
</dbReference>
<evidence type="ECO:0000256" key="4">
    <source>
        <dbReference type="NCBIfam" id="TIGR03445"/>
    </source>
</evidence>
<dbReference type="OrthoDB" id="158614at2"/>
<keyword evidence="1" id="KW-0479">Metal-binding</keyword>
<dbReference type="GO" id="GO:0010125">
    <property type="term" value="P:mycothiol biosynthetic process"/>
    <property type="evidence" value="ECO:0007669"/>
    <property type="project" value="UniProtKB-UniRule"/>
</dbReference>